<dbReference type="Gene3D" id="3.40.930.10">
    <property type="entry name" value="Mannitol-specific EII, Chain A"/>
    <property type="match status" value="1"/>
</dbReference>
<organism evidence="3 4">
    <name type="scientific">Halocaridina rubra</name>
    <name type="common">Hawaiian red shrimp</name>
    <dbReference type="NCBI Taxonomy" id="373956"/>
    <lineage>
        <taxon>Eukaryota</taxon>
        <taxon>Metazoa</taxon>
        <taxon>Ecdysozoa</taxon>
        <taxon>Arthropoda</taxon>
        <taxon>Crustacea</taxon>
        <taxon>Multicrustacea</taxon>
        <taxon>Malacostraca</taxon>
        <taxon>Eumalacostraca</taxon>
        <taxon>Eucarida</taxon>
        <taxon>Decapoda</taxon>
        <taxon>Pleocyemata</taxon>
        <taxon>Caridea</taxon>
        <taxon>Atyoidea</taxon>
        <taxon>Atyidae</taxon>
        <taxon>Halocaridina</taxon>
    </lineage>
</organism>
<dbReference type="Proteomes" id="UP001381693">
    <property type="component" value="Unassembled WGS sequence"/>
</dbReference>
<feature type="compositionally biased region" description="Basic and acidic residues" evidence="1">
    <location>
        <begin position="222"/>
        <end position="232"/>
    </location>
</feature>
<dbReference type="InterPro" id="IPR016152">
    <property type="entry name" value="PTrfase/Anion_transptr"/>
</dbReference>
<dbReference type="SUPFAM" id="SSF55804">
    <property type="entry name" value="Phoshotransferase/anion transport protein"/>
    <property type="match status" value="1"/>
</dbReference>
<feature type="compositionally biased region" description="Basic and acidic residues" evidence="1">
    <location>
        <begin position="1"/>
        <end position="25"/>
    </location>
</feature>
<feature type="compositionally biased region" description="Low complexity" evidence="1">
    <location>
        <begin position="36"/>
        <end position="51"/>
    </location>
</feature>
<sequence>PSLEEDAKPKRRKSEQMNEDMERMFENQGDAEDFSLSKLSSVSGSTSSPWSPGYDEQQQSRSVDDARIRDLEIKFHRSDSFPHVHHPLKPQYHRVRRRSHRTSTSEDTPPPYAKLESQEEEPEEEQKGGVLFEIGDPDIPEGWSTGKNRINDTVERKESRSGSPKKGKAFDVEEEEDEEFQPLLGDGGALKPCIRPSESDRFPFIDDSSRKKSRVQFDIGDGEEHLETEYKGKPRRRRSHKRRNDAEDPSWRRHAGSEHELQSRAIATTEEEAEYLQEHDLDEISSHRFDDPSGYLRPRVRARSSVASIIHVSDKDQSKSGRQLPIMKKSYDHSPHEVFVELDELKYSEGRLEWKETARWIKYEEDVEDIDNRWGKPHIAFLNFHALFSLRKGLDSGKNI</sequence>
<comment type="caution">
    <text evidence="3">The sequence shown here is derived from an EMBL/GenBank/DDBJ whole genome shotgun (WGS) entry which is preliminary data.</text>
</comment>
<feature type="compositionally biased region" description="Basic and acidic residues" evidence="1">
    <location>
        <begin position="244"/>
        <end position="262"/>
    </location>
</feature>
<dbReference type="GO" id="GO:0005452">
    <property type="term" value="F:solute:inorganic anion antiporter activity"/>
    <property type="evidence" value="ECO:0007669"/>
    <property type="project" value="InterPro"/>
</dbReference>
<feature type="compositionally biased region" description="Basic and acidic residues" evidence="1">
    <location>
        <begin position="62"/>
        <end position="82"/>
    </location>
</feature>
<evidence type="ECO:0000313" key="4">
    <source>
        <dbReference type="Proteomes" id="UP001381693"/>
    </source>
</evidence>
<dbReference type="InterPro" id="IPR003020">
    <property type="entry name" value="HCO3_transpt_euk"/>
</dbReference>
<accession>A0AAN8X9F4</accession>
<feature type="non-terminal residue" evidence="3">
    <location>
        <position position="1"/>
    </location>
</feature>
<feature type="compositionally biased region" description="Basic residues" evidence="1">
    <location>
        <begin position="83"/>
        <end position="101"/>
    </location>
</feature>
<keyword evidence="4" id="KW-1185">Reference proteome</keyword>
<name>A0AAN8X9F4_HALRR</name>
<protein>
    <submittedName>
        <fullName evidence="3">Anion exchange protein 3</fullName>
    </submittedName>
</protein>
<reference evidence="3 4" key="1">
    <citation type="submission" date="2023-11" db="EMBL/GenBank/DDBJ databases">
        <title>Halocaridina rubra genome assembly.</title>
        <authorList>
            <person name="Smith C."/>
        </authorList>
    </citation>
    <scope>NUCLEOTIDE SEQUENCE [LARGE SCALE GENOMIC DNA]</scope>
    <source>
        <strain evidence="3">EP-1</strain>
        <tissue evidence="3">Whole</tissue>
    </source>
</reference>
<dbReference type="PANTHER" id="PTHR11453:SF47">
    <property type="entry name" value="ANION EXCHANGE PROTEIN"/>
    <property type="match status" value="1"/>
</dbReference>
<feature type="domain" description="Band 3 cytoplasmic" evidence="2">
    <location>
        <begin position="336"/>
        <end position="398"/>
    </location>
</feature>
<dbReference type="EMBL" id="JAXCGZ010011520">
    <property type="protein sequence ID" value="KAK7074600.1"/>
    <property type="molecule type" value="Genomic_DNA"/>
</dbReference>
<dbReference type="PANTHER" id="PTHR11453">
    <property type="entry name" value="ANION EXCHANGE PROTEIN"/>
    <property type="match status" value="1"/>
</dbReference>
<dbReference type="Pfam" id="PF07565">
    <property type="entry name" value="Band_3_cyto"/>
    <property type="match status" value="1"/>
</dbReference>
<dbReference type="GO" id="GO:0051453">
    <property type="term" value="P:regulation of intracellular pH"/>
    <property type="evidence" value="ECO:0007669"/>
    <property type="project" value="TreeGrafter"/>
</dbReference>
<dbReference type="GO" id="GO:0005886">
    <property type="term" value="C:plasma membrane"/>
    <property type="evidence" value="ECO:0007669"/>
    <property type="project" value="TreeGrafter"/>
</dbReference>
<feature type="compositionally biased region" description="Basic and acidic residues" evidence="1">
    <location>
        <begin position="197"/>
        <end position="210"/>
    </location>
</feature>
<feature type="compositionally biased region" description="Basic residues" evidence="1">
    <location>
        <begin position="233"/>
        <end position="243"/>
    </location>
</feature>
<feature type="compositionally biased region" description="Basic and acidic residues" evidence="1">
    <location>
        <begin position="149"/>
        <end position="160"/>
    </location>
</feature>
<dbReference type="AlphaFoldDB" id="A0AAN8X9F4"/>
<proteinExistence type="predicted"/>
<dbReference type="InterPro" id="IPR013769">
    <property type="entry name" value="Band3_cytoplasmic_dom"/>
</dbReference>
<dbReference type="GO" id="GO:0015701">
    <property type="term" value="P:bicarbonate transport"/>
    <property type="evidence" value="ECO:0007669"/>
    <property type="project" value="TreeGrafter"/>
</dbReference>
<feature type="region of interest" description="Disordered" evidence="1">
    <location>
        <begin position="1"/>
        <end position="262"/>
    </location>
</feature>
<evidence type="ECO:0000259" key="2">
    <source>
        <dbReference type="Pfam" id="PF07565"/>
    </source>
</evidence>
<dbReference type="GO" id="GO:0008509">
    <property type="term" value="F:monoatomic anion transmembrane transporter activity"/>
    <property type="evidence" value="ECO:0007669"/>
    <property type="project" value="InterPro"/>
</dbReference>
<evidence type="ECO:0000313" key="3">
    <source>
        <dbReference type="EMBL" id="KAK7074600.1"/>
    </source>
</evidence>
<gene>
    <name evidence="3" type="primary">SLC4A3_2</name>
    <name evidence="3" type="ORF">SK128_024780</name>
</gene>
<evidence type="ECO:0000256" key="1">
    <source>
        <dbReference type="SAM" id="MobiDB-lite"/>
    </source>
</evidence>